<keyword evidence="5" id="KW-1185">Reference proteome</keyword>
<gene>
    <name evidence="4" type="ORF">FSW04_22115</name>
</gene>
<dbReference type="EMBL" id="CP042430">
    <property type="protein sequence ID" value="QEC49997.1"/>
    <property type="molecule type" value="Genomic_DNA"/>
</dbReference>
<feature type="domain" description="Histidine kinase/HSP90-like ATPase" evidence="3">
    <location>
        <begin position="190"/>
        <end position="305"/>
    </location>
</feature>
<keyword evidence="1" id="KW-0723">Serine/threonine-protein kinase</keyword>
<keyword evidence="1" id="KW-0808">Transferase</keyword>
<keyword evidence="1" id="KW-0418">Kinase</keyword>
<dbReference type="PANTHER" id="PTHR35526">
    <property type="entry name" value="ANTI-SIGMA-F FACTOR RSBW-RELATED"/>
    <property type="match status" value="1"/>
</dbReference>
<dbReference type="InterPro" id="IPR003594">
    <property type="entry name" value="HATPase_dom"/>
</dbReference>
<evidence type="ECO:0000259" key="3">
    <source>
        <dbReference type="Pfam" id="PF13581"/>
    </source>
</evidence>
<name>A0A5B8UAD9_9ACTN</name>
<keyword evidence="4" id="KW-0547">Nucleotide-binding</keyword>
<dbReference type="InterPro" id="IPR036890">
    <property type="entry name" value="HATPase_C_sf"/>
</dbReference>
<dbReference type="KEGG" id="bsol:FSW04_22115"/>
<dbReference type="AlphaFoldDB" id="A0A5B8UAD9"/>
<dbReference type="CDD" id="cd16936">
    <property type="entry name" value="HATPase_RsbW-like"/>
    <property type="match status" value="1"/>
</dbReference>
<feature type="compositionally biased region" description="Basic and acidic residues" evidence="2">
    <location>
        <begin position="42"/>
        <end position="58"/>
    </location>
</feature>
<evidence type="ECO:0000313" key="5">
    <source>
        <dbReference type="Proteomes" id="UP000321805"/>
    </source>
</evidence>
<evidence type="ECO:0000313" key="4">
    <source>
        <dbReference type="EMBL" id="QEC49997.1"/>
    </source>
</evidence>
<protein>
    <submittedName>
        <fullName evidence="4">ATP-binding protein</fullName>
    </submittedName>
</protein>
<evidence type="ECO:0000256" key="2">
    <source>
        <dbReference type="SAM" id="MobiDB-lite"/>
    </source>
</evidence>
<dbReference type="InterPro" id="IPR050267">
    <property type="entry name" value="Anti-sigma-factor_SerPK"/>
</dbReference>
<proteinExistence type="predicted"/>
<dbReference type="GO" id="GO:0005524">
    <property type="term" value="F:ATP binding"/>
    <property type="evidence" value="ECO:0007669"/>
    <property type="project" value="UniProtKB-KW"/>
</dbReference>
<accession>A0A5B8UAD9</accession>
<organism evidence="4 5">
    <name type="scientific">Baekduia soli</name>
    <dbReference type="NCBI Taxonomy" id="496014"/>
    <lineage>
        <taxon>Bacteria</taxon>
        <taxon>Bacillati</taxon>
        <taxon>Actinomycetota</taxon>
        <taxon>Thermoleophilia</taxon>
        <taxon>Solirubrobacterales</taxon>
        <taxon>Baekduiaceae</taxon>
        <taxon>Baekduia</taxon>
    </lineage>
</organism>
<feature type="region of interest" description="Disordered" evidence="2">
    <location>
        <begin position="151"/>
        <end position="173"/>
    </location>
</feature>
<dbReference type="Proteomes" id="UP000321805">
    <property type="component" value="Chromosome"/>
</dbReference>
<dbReference type="SUPFAM" id="SSF55874">
    <property type="entry name" value="ATPase domain of HSP90 chaperone/DNA topoisomerase II/histidine kinase"/>
    <property type="match status" value="1"/>
</dbReference>
<feature type="region of interest" description="Disordered" evidence="2">
    <location>
        <begin position="1"/>
        <end position="60"/>
    </location>
</feature>
<dbReference type="Pfam" id="PF13581">
    <property type="entry name" value="HATPase_c_2"/>
    <property type="match status" value="1"/>
</dbReference>
<keyword evidence="4" id="KW-0067">ATP-binding</keyword>
<sequence>MSVPWRPGGTGSGGARGRRWRGLPSLWRSRQSSKRPLAWTGVRDHVQPRRSPRERAQDPRVSVCAQTLADPPGRVPVCRPPARGCTPRGIDAPASRRVTECAGPASVRCDDLPHTRRAIHRWLDVVNGLVRPPSVRRRTFYAAPDRADGCDSRLGRGRGGHMAADDDPGAGMPRHDPDQELLTPDFELTLPARAENVAVVRHAFGGLGDALDVPDHALADVKLAVTEACTNVVVHAYPDGEGSMAVSAGLRDGALTVIVADEGRGILPRPDSPGLGLGLPLIATLASSLELGTNDREETEVRMTFELDRRPEGDPA</sequence>
<evidence type="ECO:0000256" key="1">
    <source>
        <dbReference type="ARBA" id="ARBA00022527"/>
    </source>
</evidence>
<dbReference type="OrthoDB" id="5243175at2"/>
<dbReference type="GO" id="GO:0004674">
    <property type="term" value="F:protein serine/threonine kinase activity"/>
    <property type="evidence" value="ECO:0007669"/>
    <property type="project" value="UniProtKB-KW"/>
</dbReference>
<dbReference type="PANTHER" id="PTHR35526:SF3">
    <property type="entry name" value="ANTI-SIGMA-F FACTOR RSBW"/>
    <property type="match status" value="1"/>
</dbReference>
<reference evidence="4 5" key="1">
    <citation type="journal article" date="2018" name="J. Microbiol.">
        <title>Baekduia soli gen. nov., sp. nov., a novel bacterium isolated from the soil of Baekdu Mountain and proposal of a novel family name, Baekduiaceae fam. nov.</title>
        <authorList>
            <person name="An D.S."/>
            <person name="Siddiqi M.Z."/>
            <person name="Kim K.H."/>
            <person name="Yu H.S."/>
            <person name="Im W.T."/>
        </authorList>
    </citation>
    <scope>NUCLEOTIDE SEQUENCE [LARGE SCALE GENOMIC DNA]</scope>
    <source>
        <strain evidence="4 5">BR7-21</strain>
    </source>
</reference>
<dbReference type="Gene3D" id="3.30.565.10">
    <property type="entry name" value="Histidine kinase-like ATPase, C-terminal domain"/>
    <property type="match status" value="1"/>
</dbReference>